<feature type="domain" description="AB hydrolase-1" evidence="1">
    <location>
        <begin position="2"/>
        <end position="139"/>
    </location>
</feature>
<accession>A0ABY6CFP3</accession>
<dbReference type="Pfam" id="PF00561">
    <property type="entry name" value="Abhydrolase_1"/>
    <property type="match status" value="1"/>
</dbReference>
<proteinExistence type="predicted"/>
<dbReference type="InterPro" id="IPR000073">
    <property type="entry name" value="AB_hydrolase_1"/>
</dbReference>
<reference evidence="2 3" key="1">
    <citation type="submission" date="2022-09" db="EMBL/GenBank/DDBJ databases">
        <title>Interaction between co-microsymbionts with complementary sets of symbiotic genes in legume-rhizobium systems.</title>
        <authorList>
            <person name="Safronova V."/>
            <person name="Sazanova A."/>
            <person name="Afonin A."/>
            <person name="Chirak E."/>
        </authorList>
    </citation>
    <scope>NUCLEOTIDE SEQUENCE [LARGE SCALE GENOMIC DNA]</scope>
    <source>
        <strain evidence="2 3">A18/4-1</strain>
    </source>
</reference>
<dbReference type="InterPro" id="IPR029058">
    <property type="entry name" value="AB_hydrolase_fold"/>
</dbReference>
<dbReference type="PANTHER" id="PTHR43194">
    <property type="entry name" value="HYDROLASE ALPHA/BETA FOLD FAMILY"/>
    <property type="match status" value="1"/>
</dbReference>
<dbReference type="PRINTS" id="PR00111">
    <property type="entry name" value="ABHYDROLASE"/>
</dbReference>
<dbReference type="PANTHER" id="PTHR43194:SF2">
    <property type="entry name" value="PEROXISOMAL MEMBRANE PROTEIN LPX1"/>
    <property type="match status" value="1"/>
</dbReference>
<keyword evidence="3" id="KW-1185">Reference proteome</keyword>
<name>A0ABY6CFP3_9HYPH</name>
<gene>
    <name evidence="2" type="ORF">N8A98_07695</name>
</gene>
<dbReference type="Gene3D" id="3.40.50.1820">
    <property type="entry name" value="alpha/beta hydrolase"/>
    <property type="match status" value="1"/>
</dbReference>
<dbReference type="EMBL" id="CP104965">
    <property type="protein sequence ID" value="UXN71058.1"/>
    <property type="molecule type" value="Genomic_DNA"/>
</dbReference>
<sequence length="237" mass="25081">MLCHGLAASGLQFAADAEFFAAQGFRVLVPDLRGHGQSGVPATRNSRSFAIPTLADDLVAMLDHAQLGPVHWVGNSLGGIVALDLVARAPERFKTLAMFGTAFSLNLPLALGRILPPIHFLLGPRCLAALTAWSTTSDQPARKVIAAMAEAIDPQTIATIAASISRYDLTHAVTGFTGPMLVLVGGRDRAVNLALRPALARIGARDNLTIVDLPYGGHCANLDATADWRAALLRFWS</sequence>
<keyword evidence="2" id="KW-0378">Hydrolase</keyword>
<protein>
    <submittedName>
        <fullName evidence="2">Alpha/beta hydrolase</fullName>
    </submittedName>
</protein>
<dbReference type="GO" id="GO:0016787">
    <property type="term" value="F:hydrolase activity"/>
    <property type="evidence" value="ECO:0007669"/>
    <property type="project" value="UniProtKB-KW"/>
</dbReference>
<evidence type="ECO:0000313" key="3">
    <source>
        <dbReference type="Proteomes" id="UP001061862"/>
    </source>
</evidence>
<dbReference type="Proteomes" id="UP001061862">
    <property type="component" value="Chromosome"/>
</dbReference>
<evidence type="ECO:0000259" key="1">
    <source>
        <dbReference type="Pfam" id="PF00561"/>
    </source>
</evidence>
<evidence type="ECO:0000313" key="2">
    <source>
        <dbReference type="EMBL" id="UXN71058.1"/>
    </source>
</evidence>
<dbReference type="InterPro" id="IPR050228">
    <property type="entry name" value="Carboxylesterase_BioH"/>
</dbReference>
<organism evidence="2 3">
    <name type="scientific">Devosia neptuniae</name>
    <dbReference type="NCBI Taxonomy" id="191302"/>
    <lineage>
        <taxon>Bacteria</taxon>
        <taxon>Pseudomonadati</taxon>
        <taxon>Pseudomonadota</taxon>
        <taxon>Alphaproteobacteria</taxon>
        <taxon>Hyphomicrobiales</taxon>
        <taxon>Devosiaceae</taxon>
        <taxon>Devosia</taxon>
    </lineage>
</organism>
<dbReference type="SUPFAM" id="SSF53474">
    <property type="entry name" value="alpha/beta-Hydrolases"/>
    <property type="match status" value="1"/>
</dbReference>
<dbReference type="RefSeq" id="WP_262170416.1">
    <property type="nucleotide sequence ID" value="NZ_CP104965.1"/>
</dbReference>